<sequence>MYSSFISEIKNVNFIGRHLWIQIRVCKCDCEMLHENENFQRLLIMVVINVFSYKQKADILDISKCSI</sequence>
<keyword evidence="2" id="KW-1185">Reference proteome</keyword>
<protein>
    <submittedName>
        <fullName evidence="1">Uncharacterized protein</fullName>
    </submittedName>
</protein>
<name>A0ACB8YK08_ARCLA</name>
<proteinExistence type="predicted"/>
<organism evidence="1 2">
    <name type="scientific">Arctium lappa</name>
    <name type="common">Greater burdock</name>
    <name type="synonym">Lappa major</name>
    <dbReference type="NCBI Taxonomy" id="4217"/>
    <lineage>
        <taxon>Eukaryota</taxon>
        <taxon>Viridiplantae</taxon>
        <taxon>Streptophyta</taxon>
        <taxon>Embryophyta</taxon>
        <taxon>Tracheophyta</taxon>
        <taxon>Spermatophyta</taxon>
        <taxon>Magnoliopsida</taxon>
        <taxon>eudicotyledons</taxon>
        <taxon>Gunneridae</taxon>
        <taxon>Pentapetalae</taxon>
        <taxon>asterids</taxon>
        <taxon>campanulids</taxon>
        <taxon>Asterales</taxon>
        <taxon>Asteraceae</taxon>
        <taxon>Carduoideae</taxon>
        <taxon>Cardueae</taxon>
        <taxon>Arctiinae</taxon>
        <taxon>Arctium</taxon>
    </lineage>
</organism>
<accession>A0ACB8YK08</accession>
<evidence type="ECO:0000313" key="1">
    <source>
        <dbReference type="EMBL" id="KAI3685284.1"/>
    </source>
</evidence>
<reference evidence="2" key="1">
    <citation type="journal article" date="2022" name="Mol. Ecol. Resour.">
        <title>The genomes of chicory, endive, great burdock and yacon provide insights into Asteraceae palaeo-polyploidization history and plant inulin production.</title>
        <authorList>
            <person name="Fan W."/>
            <person name="Wang S."/>
            <person name="Wang H."/>
            <person name="Wang A."/>
            <person name="Jiang F."/>
            <person name="Liu H."/>
            <person name="Zhao H."/>
            <person name="Xu D."/>
            <person name="Zhang Y."/>
        </authorList>
    </citation>
    <scope>NUCLEOTIDE SEQUENCE [LARGE SCALE GENOMIC DNA]</scope>
    <source>
        <strain evidence="2">cv. Niubang</strain>
    </source>
</reference>
<reference evidence="1 2" key="2">
    <citation type="journal article" date="2022" name="Mol. Ecol. Resour.">
        <title>The genomes of chicory, endive, great burdock and yacon provide insights into Asteraceae paleo-polyploidization history and plant inulin production.</title>
        <authorList>
            <person name="Fan W."/>
            <person name="Wang S."/>
            <person name="Wang H."/>
            <person name="Wang A."/>
            <person name="Jiang F."/>
            <person name="Liu H."/>
            <person name="Zhao H."/>
            <person name="Xu D."/>
            <person name="Zhang Y."/>
        </authorList>
    </citation>
    <scope>NUCLEOTIDE SEQUENCE [LARGE SCALE GENOMIC DNA]</scope>
    <source>
        <strain evidence="2">cv. Niubang</strain>
    </source>
</reference>
<comment type="caution">
    <text evidence="1">The sequence shown here is derived from an EMBL/GenBank/DDBJ whole genome shotgun (WGS) entry which is preliminary data.</text>
</comment>
<dbReference type="Proteomes" id="UP001055879">
    <property type="component" value="Linkage Group LG12"/>
</dbReference>
<evidence type="ECO:0000313" key="2">
    <source>
        <dbReference type="Proteomes" id="UP001055879"/>
    </source>
</evidence>
<gene>
    <name evidence="1" type="ORF">L6452_34525</name>
</gene>
<dbReference type="EMBL" id="CM042058">
    <property type="protein sequence ID" value="KAI3685284.1"/>
    <property type="molecule type" value="Genomic_DNA"/>
</dbReference>